<name>A0A834MCC3_RHYFE</name>
<dbReference type="InterPro" id="IPR015424">
    <property type="entry name" value="PyrdxlP-dep_Trfase"/>
</dbReference>
<organism evidence="4 5">
    <name type="scientific">Rhynchophorus ferrugineus</name>
    <name type="common">Red palm weevil</name>
    <name type="synonym">Curculio ferrugineus</name>
    <dbReference type="NCBI Taxonomy" id="354439"/>
    <lineage>
        <taxon>Eukaryota</taxon>
        <taxon>Metazoa</taxon>
        <taxon>Ecdysozoa</taxon>
        <taxon>Arthropoda</taxon>
        <taxon>Hexapoda</taxon>
        <taxon>Insecta</taxon>
        <taxon>Pterygota</taxon>
        <taxon>Neoptera</taxon>
        <taxon>Endopterygota</taxon>
        <taxon>Coleoptera</taxon>
        <taxon>Polyphaga</taxon>
        <taxon>Cucujiformia</taxon>
        <taxon>Curculionidae</taxon>
        <taxon>Dryophthorinae</taxon>
        <taxon>Rhynchophorus</taxon>
    </lineage>
</organism>
<dbReference type="Pfam" id="PF00266">
    <property type="entry name" value="Aminotran_5"/>
    <property type="match status" value="1"/>
</dbReference>
<dbReference type="InterPro" id="IPR015421">
    <property type="entry name" value="PyrdxlP-dep_Trfase_major"/>
</dbReference>
<reference evidence="4" key="1">
    <citation type="submission" date="2020-08" db="EMBL/GenBank/DDBJ databases">
        <title>Genome sequencing and assembly of the red palm weevil Rhynchophorus ferrugineus.</title>
        <authorList>
            <person name="Dias G.B."/>
            <person name="Bergman C.M."/>
            <person name="Manee M."/>
        </authorList>
    </citation>
    <scope>NUCLEOTIDE SEQUENCE</scope>
    <source>
        <strain evidence="4">AA-2017</strain>
        <tissue evidence="4">Whole larva</tissue>
    </source>
</reference>
<dbReference type="OrthoDB" id="7403325at2759"/>
<comment type="caution">
    <text evidence="4">The sequence shown here is derived from an EMBL/GenBank/DDBJ whole genome shotgun (WGS) entry which is preliminary data.</text>
</comment>
<proteinExistence type="predicted"/>
<evidence type="ECO:0000256" key="1">
    <source>
        <dbReference type="ARBA" id="ARBA00001933"/>
    </source>
</evidence>
<comment type="cofactor">
    <cofactor evidence="1">
        <name>pyridoxal 5'-phosphate</name>
        <dbReference type="ChEBI" id="CHEBI:597326"/>
    </cofactor>
</comment>
<keyword evidence="5" id="KW-1185">Reference proteome</keyword>
<evidence type="ECO:0000313" key="4">
    <source>
        <dbReference type="EMBL" id="KAF7276436.1"/>
    </source>
</evidence>
<protein>
    <recommendedName>
        <fullName evidence="3">Aminotransferase class V domain-containing protein</fullName>
    </recommendedName>
</protein>
<dbReference type="Gene3D" id="3.40.640.10">
    <property type="entry name" value="Type I PLP-dependent aspartate aminotransferase-like (Major domain)"/>
    <property type="match status" value="1"/>
</dbReference>
<evidence type="ECO:0000313" key="5">
    <source>
        <dbReference type="Proteomes" id="UP000625711"/>
    </source>
</evidence>
<feature type="domain" description="Aminotransferase class V" evidence="3">
    <location>
        <begin position="7"/>
        <end position="129"/>
    </location>
</feature>
<dbReference type="PANTHER" id="PTHR21152">
    <property type="entry name" value="AMINOTRANSFERASE CLASS V"/>
    <property type="match status" value="1"/>
</dbReference>
<dbReference type="PANTHER" id="PTHR21152:SF40">
    <property type="entry name" value="ALANINE--GLYOXYLATE AMINOTRANSFERASE"/>
    <property type="match status" value="1"/>
</dbReference>
<sequence length="130" mass="14723">PYFDFTYTIYRVMDDIKKGIQYVFQTKNELTLAISASGHGGMETVLCNLLEPGDKILIFTYGIWGDRAADIANRLSGVVIKCEKQNDNFSLEEIENAVRRHLPRFVFVVQGESSTGLYQPLEGIGEITRR</sequence>
<feature type="non-terminal residue" evidence="4">
    <location>
        <position position="1"/>
    </location>
</feature>
<dbReference type="EMBL" id="JAACXV010006767">
    <property type="protein sequence ID" value="KAF7276436.1"/>
    <property type="molecule type" value="Genomic_DNA"/>
</dbReference>
<dbReference type="GO" id="GO:0008453">
    <property type="term" value="F:alanine-glyoxylate transaminase activity"/>
    <property type="evidence" value="ECO:0007669"/>
    <property type="project" value="TreeGrafter"/>
</dbReference>
<dbReference type="SUPFAM" id="SSF53383">
    <property type="entry name" value="PLP-dependent transferases"/>
    <property type="match status" value="1"/>
</dbReference>
<keyword evidence="2" id="KW-0663">Pyridoxal phosphate</keyword>
<dbReference type="Proteomes" id="UP000625711">
    <property type="component" value="Unassembled WGS sequence"/>
</dbReference>
<accession>A0A834MCC3</accession>
<dbReference type="AlphaFoldDB" id="A0A834MCC3"/>
<dbReference type="InterPro" id="IPR000192">
    <property type="entry name" value="Aminotrans_V_dom"/>
</dbReference>
<dbReference type="GO" id="GO:0004760">
    <property type="term" value="F:L-serine-pyruvate transaminase activity"/>
    <property type="evidence" value="ECO:0007669"/>
    <property type="project" value="TreeGrafter"/>
</dbReference>
<gene>
    <name evidence="4" type="ORF">GWI33_010326</name>
</gene>
<dbReference type="GO" id="GO:0019265">
    <property type="term" value="P:glycine biosynthetic process, by transamination of glyoxylate"/>
    <property type="evidence" value="ECO:0007669"/>
    <property type="project" value="TreeGrafter"/>
</dbReference>
<evidence type="ECO:0000259" key="3">
    <source>
        <dbReference type="Pfam" id="PF00266"/>
    </source>
</evidence>
<dbReference type="GO" id="GO:0005777">
    <property type="term" value="C:peroxisome"/>
    <property type="evidence" value="ECO:0007669"/>
    <property type="project" value="TreeGrafter"/>
</dbReference>
<evidence type="ECO:0000256" key="2">
    <source>
        <dbReference type="ARBA" id="ARBA00022898"/>
    </source>
</evidence>